<gene>
    <name evidence="1" type="ORF">GpSGHVEth169</name>
</gene>
<dbReference type="Proteomes" id="UP000282469">
    <property type="component" value="Segment"/>
</dbReference>
<evidence type="ECO:0000313" key="1">
    <source>
        <dbReference type="EMBL" id="AMB48773.1"/>
    </source>
</evidence>
<reference evidence="1 2" key="1">
    <citation type="journal article" date="2016" name="J. Gen. Virol.">
        <title>Comprehensive annotation of Glossina pallidipes salivary gland hypertrophy virus from Ethiopian tsetse flies: a proteogenomics approach.</title>
        <authorList>
            <person name="Abd-Alla A.M."/>
            <person name="Kariithi H.M."/>
            <person name="Cousserans F."/>
            <person name="Parker N.J."/>
            <person name="Ince I.A."/>
            <person name="Scully E.D."/>
            <person name="Boeren S."/>
            <person name="Geib S.M."/>
            <person name="Mekonnen S."/>
            <person name="Vlak J.M."/>
            <person name="Parker A.G."/>
            <person name="Vreysen M.J."/>
            <person name="Bergoin M."/>
        </authorList>
    </citation>
    <scope>NUCLEOTIDE SEQUENCE [LARGE SCALE GENOMIC DNA]</scope>
    <source>
        <strain evidence="1 2">Ethiopian</strain>
    </source>
</reference>
<dbReference type="EMBL" id="KU050077">
    <property type="protein sequence ID" value="AMB48773.1"/>
    <property type="molecule type" value="Genomic_DNA"/>
</dbReference>
<keyword evidence="1" id="KW-0946">Virion</keyword>
<sequence>MDSLLEDSTEIVQRENISTILINCEIKRNDLFLKLLNTFNRKLDIVEFAKELDIDFSTDNSYIFFFSAQQLNTFILDDNFYHLVGHDKKDMILKLLTNKQLNVKKTSNYHIMSANDFDLLIQNIKFSNCKINEAYITIKNFFYLYHKYEQFFNDNETKLCKQQIFSLEKLVKNQFKETNELILNQSRNVENGISREMKKVKKKIIEKIEFVNKEQCMLMAEMKPKEMPVVSKFSRCVALYNIGEQKWYISRRQENNFKRADNDLIKKYPNARLVKKWSNVSNSLDLLKRIKRCFVHIKTMGNIIDLSNVNDDDSDDDINDDRIIECCNSIINEINTEN</sequence>
<keyword evidence="1" id="KW-0543">Viral nucleoprotein</keyword>
<name>A0A0Y0LT87_GHVS</name>
<protein>
    <submittedName>
        <fullName evidence="1">Nucleocapsid protein</fullName>
    </submittedName>
</protein>
<evidence type="ECO:0000313" key="2">
    <source>
        <dbReference type="Proteomes" id="UP000282469"/>
    </source>
</evidence>
<organismHost>
    <name type="scientific">Glossina</name>
    <name type="common">tsetse flies</name>
    <dbReference type="NCBI Taxonomy" id="7393"/>
</organismHost>
<dbReference type="GO" id="GO:0019013">
    <property type="term" value="C:viral nucleocapsid"/>
    <property type="evidence" value="ECO:0007669"/>
    <property type="project" value="UniProtKB-KW"/>
</dbReference>
<accession>A0A0Y0LT87</accession>
<proteinExistence type="predicted"/>
<organism evidence="1 2">
    <name type="scientific">Glossina hytrovirus (isolate Glossina pallidipes/Ethiopia/Seibersdorf/-)</name>
    <name type="common">GHV</name>
    <dbReference type="NCBI Taxonomy" id="379529"/>
    <lineage>
        <taxon>Viruses</taxon>
        <taxon>Viruses incertae sedis</taxon>
        <taxon>Naldaviricetes</taxon>
        <taxon>Lefavirales</taxon>
        <taxon>Hytrosaviridae</taxon>
        <taxon>Glossinavirus</taxon>
        <taxon>Glossinavirus glopallidipedis</taxon>
    </lineage>
</organism>